<reference evidence="1" key="2">
    <citation type="submission" date="2025-03" db="EMBL/GenBank/DDBJ databases">
        <authorList>
            <consortium name="ELIXIR-Norway"/>
            <consortium name="Elixir Norway"/>
        </authorList>
    </citation>
    <scope>NUCLEOTIDE SEQUENCE</scope>
</reference>
<evidence type="ECO:0000313" key="1">
    <source>
        <dbReference type="EMBL" id="CAN0440561.1"/>
    </source>
</evidence>
<name>A0AC59ZJP8_RANTA</name>
<gene>
    <name evidence="1" type="ORF">MRATA1EN22A_LOCUS19112</name>
</gene>
<proteinExistence type="predicted"/>
<sequence>MATEKQSLDWSMSVSMKRFHEEAPKGQEQAHGPDQYLSLQPLITAAHCPAEGAIEERRAGPRGAVASQSEPGQSLSLSQDGFAPSAAQRELSAHPPGTWEGTRPALAQLQADPPGTGALGRRVRLATRWPRSSGRARHPRPPPPPLMPHLILLSGLVLKGAAESLGAALLGR</sequence>
<dbReference type="Proteomes" id="UP001162501">
    <property type="component" value="Chromosome 3"/>
</dbReference>
<dbReference type="EMBL" id="OX596087">
    <property type="protein sequence ID" value="CAN0440561.1"/>
    <property type="molecule type" value="Genomic_DNA"/>
</dbReference>
<reference evidence="1" key="1">
    <citation type="submission" date="2023-05" db="EMBL/GenBank/DDBJ databases">
        <authorList>
            <consortium name="ELIXIR-Norway"/>
        </authorList>
    </citation>
    <scope>NUCLEOTIDE SEQUENCE</scope>
</reference>
<protein>
    <submittedName>
        <fullName evidence="1">Uncharacterized protein</fullName>
    </submittedName>
</protein>
<evidence type="ECO:0000313" key="2">
    <source>
        <dbReference type="Proteomes" id="UP001162501"/>
    </source>
</evidence>
<accession>A0AC59ZJP8</accession>
<organism evidence="1 2">
    <name type="scientific">Rangifer tarandus platyrhynchus</name>
    <name type="common">Svalbard reindeer</name>
    <dbReference type="NCBI Taxonomy" id="3082113"/>
    <lineage>
        <taxon>Eukaryota</taxon>
        <taxon>Metazoa</taxon>
        <taxon>Chordata</taxon>
        <taxon>Craniata</taxon>
        <taxon>Vertebrata</taxon>
        <taxon>Euteleostomi</taxon>
        <taxon>Mammalia</taxon>
        <taxon>Eutheria</taxon>
        <taxon>Laurasiatheria</taxon>
        <taxon>Artiodactyla</taxon>
        <taxon>Ruminantia</taxon>
        <taxon>Pecora</taxon>
        <taxon>Cervidae</taxon>
        <taxon>Odocoileinae</taxon>
        <taxon>Rangifer</taxon>
    </lineage>
</organism>